<evidence type="ECO:0000313" key="1">
    <source>
        <dbReference type="EMBL" id="MEC3876380.1"/>
    </source>
</evidence>
<comment type="caution">
    <text evidence="1">The sequence shown here is derived from an EMBL/GenBank/DDBJ whole genome shotgun (WGS) entry which is preliminary data.</text>
</comment>
<keyword evidence="2" id="KW-1185">Reference proteome</keyword>
<name>A0ABU6HTJ2_9FLAO</name>
<evidence type="ECO:0008006" key="3">
    <source>
        <dbReference type="Google" id="ProtNLM"/>
    </source>
</evidence>
<proteinExistence type="predicted"/>
<dbReference type="Proteomes" id="UP001348397">
    <property type="component" value="Unassembled WGS sequence"/>
</dbReference>
<evidence type="ECO:0000313" key="2">
    <source>
        <dbReference type="Proteomes" id="UP001348397"/>
    </source>
</evidence>
<gene>
    <name evidence="1" type="ORF">SOP96_11705</name>
</gene>
<accession>A0ABU6HTJ2</accession>
<sequence>MIEFYSKGNPEHAQKRETVHEGILLKSEKSGMVRMLELSDKEIMQLEAFLRTLSSKPEKVTIPELPK</sequence>
<dbReference type="RefSeq" id="WP_326321117.1">
    <property type="nucleotide sequence ID" value="NZ_JAYLAA010000039.1"/>
</dbReference>
<dbReference type="EMBL" id="JAYLAA010000039">
    <property type="protein sequence ID" value="MEC3876380.1"/>
    <property type="molecule type" value="Genomic_DNA"/>
</dbReference>
<protein>
    <recommendedName>
        <fullName evidence="3">Cytochrome c</fullName>
    </recommendedName>
</protein>
<reference evidence="1 2" key="1">
    <citation type="submission" date="2024-01" db="EMBL/GenBank/DDBJ databases">
        <title>Chryseobacterium sp. T9W2-O.</title>
        <authorList>
            <person name="Maltman C."/>
        </authorList>
    </citation>
    <scope>NUCLEOTIDE SEQUENCE [LARGE SCALE GENOMIC DNA]</scope>
    <source>
        <strain evidence="1 2">T9W2-O</strain>
    </source>
</reference>
<organism evidence="1 2">
    <name type="scientific">Chryseobacterium salviniae</name>
    <dbReference type="NCBI Taxonomy" id="3101750"/>
    <lineage>
        <taxon>Bacteria</taxon>
        <taxon>Pseudomonadati</taxon>
        <taxon>Bacteroidota</taxon>
        <taxon>Flavobacteriia</taxon>
        <taxon>Flavobacteriales</taxon>
        <taxon>Weeksellaceae</taxon>
        <taxon>Chryseobacterium group</taxon>
        <taxon>Chryseobacterium</taxon>
    </lineage>
</organism>